<dbReference type="InterPro" id="IPR031165">
    <property type="entry name" value="GNAT_YJDJ"/>
</dbReference>
<dbReference type="InterPro" id="IPR016181">
    <property type="entry name" value="Acyl_CoA_acyltransferase"/>
</dbReference>
<dbReference type="SUPFAM" id="SSF55729">
    <property type="entry name" value="Acyl-CoA N-acyltransferases (Nat)"/>
    <property type="match status" value="1"/>
</dbReference>
<name>A0ABP8R5M0_9SPHI</name>
<accession>A0ABP8R5M0</accession>
<sequence length="93" mass="10319">MIIKHNESDSKGAFLAIEDNVQIGEMTYSKAGEGKIIIDHTEVHPDQKGKGIGKILLSKAVEFARDHNIKIVPLCPFAKTMFDKDIDIRDVLA</sequence>
<dbReference type="Proteomes" id="UP001500394">
    <property type="component" value="Unassembled WGS sequence"/>
</dbReference>
<comment type="caution">
    <text evidence="3">The sequence shown here is derived from an EMBL/GenBank/DDBJ whole genome shotgun (WGS) entry which is preliminary data.</text>
</comment>
<evidence type="ECO:0000313" key="4">
    <source>
        <dbReference type="Proteomes" id="UP001500394"/>
    </source>
</evidence>
<dbReference type="EMBL" id="BAABGR010000029">
    <property type="protein sequence ID" value="GAA4518303.1"/>
    <property type="molecule type" value="Genomic_DNA"/>
</dbReference>
<dbReference type="PANTHER" id="PTHR31435">
    <property type="entry name" value="PROTEIN NATD1"/>
    <property type="match status" value="1"/>
</dbReference>
<proteinExistence type="predicted"/>
<dbReference type="RefSeq" id="WP_039054557.1">
    <property type="nucleotide sequence ID" value="NZ_BAABGR010000029.1"/>
</dbReference>
<organism evidence="3 4">
    <name type="scientific">Sphingobacterium thermophilum</name>
    <dbReference type="NCBI Taxonomy" id="768534"/>
    <lineage>
        <taxon>Bacteria</taxon>
        <taxon>Pseudomonadati</taxon>
        <taxon>Bacteroidota</taxon>
        <taxon>Sphingobacteriia</taxon>
        <taxon>Sphingobacteriales</taxon>
        <taxon>Sphingobacteriaceae</taxon>
        <taxon>Sphingobacterium</taxon>
    </lineage>
</organism>
<evidence type="ECO:0000259" key="2">
    <source>
        <dbReference type="PROSITE" id="PS51729"/>
    </source>
</evidence>
<dbReference type="PROSITE" id="PS51186">
    <property type="entry name" value="GNAT"/>
    <property type="match status" value="1"/>
</dbReference>
<gene>
    <name evidence="3" type="ORF">GCM10023173_19990</name>
</gene>
<dbReference type="PROSITE" id="PS51729">
    <property type="entry name" value="GNAT_YJDJ"/>
    <property type="match status" value="1"/>
</dbReference>
<dbReference type="Pfam" id="PF14542">
    <property type="entry name" value="Acetyltransf_CG"/>
    <property type="match status" value="1"/>
</dbReference>
<reference evidence="4" key="1">
    <citation type="journal article" date="2019" name="Int. J. Syst. Evol. Microbiol.">
        <title>The Global Catalogue of Microorganisms (GCM) 10K type strain sequencing project: providing services to taxonomists for standard genome sequencing and annotation.</title>
        <authorList>
            <consortium name="The Broad Institute Genomics Platform"/>
            <consortium name="The Broad Institute Genome Sequencing Center for Infectious Disease"/>
            <person name="Wu L."/>
            <person name="Ma J."/>
        </authorList>
    </citation>
    <scope>NUCLEOTIDE SEQUENCE [LARGE SCALE GENOMIC DNA]</scope>
    <source>
        <strain evidence="4">JCM 17858</strain>
    </source>
</reference>
<keyword evidence="4" id="KW-1185">Reference proteome</keyword>
<dbReference type="Gene3D" id="3.40.630.30">
    <property type="match status" value="1"/>
</dbReference>
<dbReference type="PANTHER" id="PTHR31435:SF10">
    <property type="entry name" value="BSR4717 PROTEIN"/>
    <property type="match status" value="1"/>
</dbReference>
<dbReference type="CDD" id="cd04301">
    <property type="entry name" value="NAT_SF"/>
    <property type="match status" value="1"/>
</dbReference>
<feature type="domain" description="N-acetyltransferase" evidence="2">
    <location>
        <begin position="6"/>
        <end position="93"/>
    </location>
</feature>
<dbReference type="InterPro" id="IPR045057">
    <property type="entry name" value="Gcn5-rel_NAT"/>
</dbReference>
<dbReference type="InterPro" id="IPR000182">
    <property type="entry name" value="GNAT_dom"/>
</dbReference>
<protein>
    <submittedName>
        <fullName evidence="3">GNAT family N-acetyltransferase</fullName>
    </submittedName>
</protein>
<evidence type="ECO:0000313" key="3">
    <source>
        <dbReference type="EMBL" id="GAA4518303.1"/>
    </source>
</evidence>
<evidence type="ECO:0000259" key="1">
    <source>
        <dbReference type="PROSITE" id="PS51186"/>
    </source>
</evidence>
<feature type="domain" description="N-acetyltransferase" evidence="1">
    <location>
        <begin position="1"/>
        <end position="93"/>
    </location>
</feature>